<proteinExistence type="predicted"/>
<evidence type="ECO:0000313" key="3">
    <source>
        <dbReference type="Proteomes" id="UP000557872"/>
    </source>
</evidence>
<sequence length="157" mass="17595">MNNLLKLITIFSILACPGAYADKNKSGGKVRVVHITDHHITPKIARLETTDAKVLILTKYAPSDLKAQDLVAGSLLIPSEWASKRNVTLRVRAPKSKDAYDIVLNVALMNLGRSQLKGYENYNTFDFIIRGDFFRHSVFVFQDDKGLINLHCHKKSG</sequence>
<dbReference type="Proteomes" id="UP000557872">
    <property type="component" value="Unassembled WGS sequence"/>
</dbReference>
<reference evidence="2 3" key="1">
    <citation type="submission" date="2020-07" db="EMBL/GenBank/DDBJ databases">
        <title>Roseicoccus Jingziensis gen. nov., sp. nov., isolated from coastal seawater.</title>
        <authorList>
            <person name="Feng X."/>
        </authorList>
    </citation>
    <scope>NUCLEOTIDE SEQUENCE [LARGE SCALE GENOMIC DNA]</scope>
    <source>
        <strain evidence="2 3">N1E253</strain>
    </source>
</reference>
<protein>
    <submittedName>
        <fullName evidence="2">Uncharacterized protein</fullName>
    </submittedName>
</protein>
<accession>A0A851GR98</accession>
<organism evidence="2 3">
    <name type="scientific">Oceaniferula marina</name>
    <dbReference type="NCBI Taxonomy" id="2748318"/>
    <lineage>
        <taxon>Bacteria</taxon>
        <taxon>Pseudomonadati</taxon>
        <taxon>Verrucomicrobiota</taxon>
        <taxon>Verrucomicrobiia</taxon>
        <taxon>Verrucomicrobiales</taxon>
        <taxon>Verrucomicrobiaceae</taxon>
        <taxon>Oceaniferula</taxon>
    </lineage>
</organism>
<dbReference type="EMBL" id="JACBAZ010000019">
    <property type="protein sequence ID" value="NWK57645.1"/>
    <property type="molecule type" value="Genomic_DNA"/>
</dbReference>
<feature type="chain" id="PRO_5032429428" evidence="1">
    <location>
        <begin position="22"/>
        <end position="157"/>
    </location>
</feature>
<keyword evidence="1" id="KW-0732">Signal</keyword>
<dbReference type="AlphaFoldDB" id="A0A851GR98"/>
<name>A0A851GR98_9BACT</name>
<keyword evidence="3" id="KW-1185">Reference proteome</keyword>
<feature type="signal peptide" evidence="1">
    <location>
        <begin position="1"/>
        <end position="21"/>
    </location>
</feature>
<gene>
    <name evidence="2" type="ORF">HW115_18655</name>
</gene>
<comment type="caution">
    <text evidence="2">The sequence shown here is derived from an EMBL/GenBank/DDBJ whole genome shotgun (WGS) entry which is preliminary data.</text>
</comment>
<evidence type="ECO:0000313" key="2">
    <source>
        <dbReference type="EMBL" id="NWK57645.1"/>
    </source>
</evidence>
<evidence type="ECO:0000256" key="1">
    <source>
        <dbReference type="SAM" id="SignalP"/>
    </source>
</evidence>
<dbReference type="RefSeq" id="WP_178934966.1">
    <property type="nucleotide sequence ID" value="NZ_JACBAZ010000019.1"/>
</dbReference>